<dbReference type="Pfam" id="PF23622">
    <property type="entry name" value="LRR_At1g61320_AtMIF1"/>
    <property type="match status" value="1"/>
</dbReference>
<proteinExistence type="predicted"/>
<dbReference type="PROSITE" id="PS50181">
    <property type="entry name" value="FBOX"/>
    <property type="match status" value="1"/>
</dbReference>
<dbReference type="InterPro" id="IPR036047">
    <property type="entry name" value="F-box-like_dom_sf"/>
</dbReference>
<dbReference type="InterPro" id="IPR053781">
    <property type="entry name" value="F-box_AtFBL13-like"/>
</dbReference>
<dbReference type="Gene3D" id="3.80.10.10">
    <property type="entry name" value="Ribonuclease Inhibitor"/>
    <property type="match status" value="1"/>
</dbReference>
<dbReference type="InterPro" id="IPR001810">
    <property type="entry name" value="F-box_dom"/>
</dbReference>
<sequence>MRMERHRVATDDSLNPSSSHIDDLPEEIQTLILSLLSLKEAARTSIVSRKWRPLWTRHPNLSFDGTRNRSNDEDCVKIERAEFIETVNSIVQQHSGVGLNRFCIRCGIEEESSDHLDRWICFATAARAKTIDINLLPKGCIRRPTKGDYHFPLEALGARDGPFIQSLLLTHVSIEPYSDVCGFTKLRRLLLHSVQITGDLAGLLLNCSSLEDLELIACSGLTDLIIPHQLDKLRHLLLSDMCVQMVDFHVPGLAHFNYKGDVVPIALHGCSKLEKAIIMFKNYKVLGHAFTAIHGISAVKVLNMRAAMQEDHPVWGSQVQMVTRPTCMFMSLRHLTCEIKIHTYRPNSHSGLLQLASYLEFAPQLEILQVHMFYYKFSSSCWKGEVTGKGISFMHGLDHLKSVYMSGFRGFRAQVEFLCGILAKGDALEHVTIEPQVKLRCARMVNVFILEWEINEWARRLSERFGKAITVAPPVREPLGLFASAYKPAEKLKRLICCERKIPFDG</sequence>
<feature type="region of interest" description="Disordered" evidence="1">
    <location>
        <begin position="1"/>
        <end position="21"/>
    </location>
</feature>
<dbReference type="Gene3D" id="1.20.1280.50">
    <property type="match status" value="1"/>
</dbReference>
<dbReference type="SMART" id="SM00256">
    <property type="entry name" value="FBOX"/>
    <property type="match status" value="1"/>
</dbReference>
<dbReference type="OrthoDB" id="691860at2759"/>
<feature type="domain" description="F-box" evidence="2">
    <location>
        <begin position="18"/>
        <end position="66"/>
    </location>
</feature>
<dbReference type="AlphaFoldDB" id="A0A368RKP7"/>
<evidence type="ECO:0000259" key="2">
    <source>
        <dbReference type="PROSITE" id="PS50181"/>
    </source>
</evidence>
<dbReference type="PANTHER" id="PTHR34145">
    <property type="entry name" value="OS02G0105600 PROTEIN"/>
    <property type="match status" value="1"/>
</dbReference>
<reference evidence="3" key="2">
    <citation type="submission" date="2015-07" db="EMBL/GenBank/DDBJ databases">
        <authorList>
            <person name="Noorani M."/>
        </authorList>
    </citation>
    <scope>NUCLEOTIDE SEQUENCE</scope>
    <source>
        <strain evidence="3">Yugu1</strain>
    </source>
</reference>
<organism evidence="3">
    <name type="scientific">Setaria italica</name>
    <name type="common">Foxtail millet</name>
    <name type="synonym">Panicum italicum</name>
    <dbReference type="NCBI Taxonomy" id="4555"/>
    <lineage>
        <taxon>Eukaryota</taxon>
        <taxon>Viridiplantae</taxon>
        <taxon>Streptophyta</taxon>
        <taxon>Embryophyta</taxon>
        <taxon>Tracheophyta</taxon>
        <taxon>Spermatophyta</taxon>
        <taxon>Magnoliopsida</taxon>
        <taxon>Liliopsida</taxon>
        <taxon>Poales</taxon>
        <taxon>Poaceae</taxon>
        <taxon>PACMAD clade</taxon>
        <taxon>Panicoideae</taxon>
        <taxon>Panicodae</taxon>
        <taxon>Paniceae</taxon>
        <taxon>Cenchrinae</taxon>
        <taxon>Setaria</taxon>
    </lineage>
</organism>
<dbReference type="KEGG" id="sita:101781129"/>
<dbReference type="InterPro" id="IPR053772">
    <property type="entry name" value="At1g61320/At1g61330-like"/>
</dbReference>
<dbReference type="InterPro" id="IPR055357">
    <property type="entry name" value="LRR_At1g61320_AtMIF1"/>
</dbReference>
<name>A0A368RKP7_SETIT</name>
<gene>
    <name evidence="3" type="ORF">SETIT_6G073200v2</name>
</gene>
<dbReference type="SUPFAM" id="SSF52047">
    <property type="entry name" value="RNI-like"/>
    <property type="match status" value="1"/>
</dbReference>
<dbReference type="PANTHER" id="PTHR34145:SF46">
    <property type="entry name" value="OS06G0716467 PROTEIN"/>
    <property type="match status" value="1"/>
</dbReference>
<evidence type="ECO:0000256" key="1">
    <source>
        <dbReference type="SAM" id="MobiDB-lite"/>
    </source>
</evidence>
<dbReference type="CDD" id="cd22160">
    <property type="entry name" value="F-box_AtFBL13-like"/>
    <property type="match status" value="1"/>
</dbReference>
<feature type="compositionally biased region" description="Basic and acidic residues" evidence="1">
    <location>
        <begin position="1"/>
        <end position="10"/>
    </location>
</feature>
<accession>A0A368RKP7</accession>
<dbReference type="Pfam" id="PF00646">
    <property type="entry name" value="F-box"/>
    <property type="match status" value="1"/>
</dbReference>
<protein>
    <recommendedName>
        <fullName evidence="2">F-box domain-containing protein</fullName>
    </recommendedName>
</protein>
<dbReference type="EMBL" id="CM003533">
    <property type="protein sequence ID" value="RCV30180.1"/>
    <property type="molecule type" value="Genomic_DNA"/>
</dbReference>
<dbReference type="SUPFAM" id="SSF81383">
    <property type="entry name" value="F-box domain"/>
    <property type="match status" value="1"/>
</dbReference>
<dbReference type="InterPro" id="IPR032675">
    <property type="entry name" value="LRR_dom_sf"/>
</dbReference>
<evidence type="ECO:0000313" key="3">
    <source>
        <dbReference type="EMBL" id="RCV30180.1"/>
    </source>
</evidence>
<reference evidence="3" key="1">
    <citation type="journal article" date="2012" name="Nat. Biotechnol.">
        <title>Reference genome sequence of the model plant Setaria.</title>
        <authorList>
            <person name="Bennetzen J.L."/>
            <person name="Schmutz J."/>
            <person name="Wang H."/>
            <person name="Percifield R."/>
            <person name="Hawkins J."/>
            <person name="Pontaroli A.C."/>
            <person name="Estep M."/>
            <person name="Feng L."/>
            <person name="Vaughn J.N."/>
            <person name="Grimwood J."/>
            <person name="Jenkins J."/>
            <person name="Barry K."/>
            <person name="Lindquist E."/>
            <person name="Hellsten U."/>
            <person name="Deshpande S."/>
            <person name="Wang X."/>
            <person name="Wu X."/>
            <person name="Mitros T."/>
            <person name="Triplett J."/>
            <person name="Yang X."/>
            <person name="Ye C.Y."/>
            <person name="Mauro-Herrera M."/>
            <person name="Wang L."/>
            <person name="Li P."/>
            <person name="Sharma M."/>
            <person name="Sharma R."/>
            <person name="Ronald P.C."/>
            <person name="Panaud O."/>
            <person name="Kellogg E.A."/>
            <person name="Brutnell T.P."/>
            <person name="Doust A.N."/>
            <person name="Tuskan G.A."/>
            <person name="Rokhsar D."/>
            <person name="Devos K.M."/>
        </authorList>
    </citation>
    <scope>NUCLEOTIDE SEQUENCE [LARGE SCALE GENOMIC DNA]</scope>
    <source>
        <strain evidence="3">Yugu1</strain>
    </source>
</reference>